<dbReference type="Pfam" id="PF01590">
    <property type="entry name" value="GAF"/>
    <property type="match status" value="1"/>
</dbReference>
<evidence type="ECO:0000256" key="2">
    <source>
        <dbReference type="ARBA" id="ARBA00023163"/>
    </source>
</evidence>
<sequence>MSEFTVADLTEALAPGGPGPSQQWARRCAALLGMAGVAVSARIDGPELLWFSDESSAALDDLQFTLGEGPGVEAALSGALCLVGDLELAPGPRWPAFVPGALGLGVRAVFAFPLRLGGIRLGALTGHRRTTRPPVDEEMVAAALTISDALAVCLLMSTTDPKHPGQLPGIVDDLHRAEVHQATGMLSEQLNVSLATALDRLRAHAFATNRPITEVAHDLVTRRLRLRF</sequence>
<dbReference type="Pfam" id="PF03861">
    <property type="entry name" value="ANTAR"/>
    <property type="match status" value="1"/>
</dbReference>
<evidence type="ECO:0000313" key="4">
    <source>
        <dbReference type="EMBL" id="MBR7673345.1"/>
    </source>
</evidence>
<reference evidence="4" key="1">
    <citation type="submission" date="2021-04" db="EMBL/GenBank/DDBJ databases">
        <title>Sequencing of actinobacteria type strains.</title>
        <authorList>
            <person name="Nguyen G.-S."/>
            <person name="Wentzel A."/>
        </authorList>
    </citation>
    <scope>NUCLEOTIDE SEQUENCE</scope>
    <source>
        <strain evidence="4">DSM 42095</strain>
    </source>
</reference>
<keyword evidence="5" id="KW-1185">Reference proteome</keyword>
<name>A0A8T4INI2_9ACTN</name>
<feature type="domain" description="ANTAR" evidence="3">
    <location>
        <begin position="170"/>
        <end position="220"/>
    </location>
</feature>
<dbReference type="GO" id="GO:0003723">
    <property type="term" value="F:RNA binding"/>
    <property type="evidence" value="ECO:0007669"/>
    <property type="project" value="InterPro"/>
</dbReference>
<dbReference type="InterPro" id="IPR003018">
    <property type="entry name" value="GAF"/>
</dbReference>
<accession>A0A8T4INI2</accession>
<organism evidence="4 5">
    <name type="scientific">Streptomyces daliensis</name>
    <dbReference type="NCBI Taxonomy" id="299421"/>
    <lineage>
        <taxon>Bacteria</taxon>
        <taxon>Bacillati</taxon>
        <taxon>Actinomycetota</taxon>
        <taxon>Actinomycetes</taxon>
        <taxon>Kitasatosporales</taxon>
        <taxon>Streptomycetaceae</taxon>
        <taxon>Streptomyces</taxon>
    </lineage>
</organism>
<evidence type="ECO:0000313" key="5">
    <source>
        <dbReference type="Proteomes" id="UP000675554"/>
    </source>
</evidence>
<dbReference type="Gene3D" id="1.10.10.10">
    <property type="entry name" value="Winged helix-like DNA-binding domain superfamily/Winged helix DNA-binding domain"/>
    <property type="match status" value="1"/>
</dbReference>
<protein>
    <submittedName>
        <fullName evidence="4">GAF and ANTAR domain-containing protein</fullName>
    </submittedName>
</protein>
<dbReference type="InterPro" id="IPR029016">
    <property type="entry name" value="GAF-like_dom_sf"/>
</dbReference>
<dbReference type="SMART" id="SM01012">
    <property type="entry name" value="ANTAR"/>
    <property type="match status" value="1"/>
</dbReference>
<dbReference type="SUPFAM" id="SSF55781">
    <property type="entry name" value="GAF domain-like"/>
    <property type="match status" value="1"/>
</dbReference>
<comment type="caution">
    <text evidence="4">The sequence shown here is derived from an EMBL/GenBank/DDBJ whole genome shotgun (WGS) entry which is preliminary data.</text>
</comment>
<dbReference type="Gene3D" id="3.30.450.40">
    <property type="match status" value="1"/>
</dbReference>
<keyword evidence="1" id="KW-0805">Transcription regulation</keyword>
<dbReference type="AlphaFoldDB" id="A0A8T4INI2"/>
<dbReference type="EMBL" id="JAGSMN010000198">
    <property type="protein sequence ID" value="MBR7673345.1"/>
    <property type="molecule type" value="Genomic_DNA"/>
</dbReference>
<evidence type="ECO:0000259" key="3">
    <source>
        <dbReference type="SMART" id="SM01012"/>
    </source>
</evidence>
<evidence type="ECO:0000256" key="1">
    <source>
        <dbReference type="ARBA" id="ARBA00023015"/>
    </source>
</evidence>
<dbReference type="Proteomes" id="UP000675554">
    <property type="component" value="Unassembled WGS sequence"/>
</dbReference>
<gene>
    <name evidence="4" type="ORF">KDA82_10010</name>
</gene>
<dbReference type="InterPro" id="IPR036388">
    <property type="entry name" value="WH-like_DNA-bd_sf"/>
</dbReference>
<dbReference type="InterPro" id="IPR005561">
    <property type="entry name" value="ANTAR"/>
</dbReference>
<proteinExistence type="predicted"/>
<keyword evidence="2" id="KW-0804">Transcription</keyword>